<gene>
    <name evidence="7" type="primary">glf</name>
    <name evidence="7" type="ORF">JQ615_20040</name>
</gene>
<dbReference type="InterPro" id="IPR015899">
    <property type="entry name" value="UDP-GalPyranose_mutase_C"/>
</dbReference>
<comment type="similarity">
    <text evidence="2">Belongs to the UDP-galactopyranose/dTDP-fucopyranose mutase family.</text>
</comment>
<comment type="cofactor">
    <cofactor evidence="1">
        <name>FAD</name>
        <dbReference type="ChEBI" id="CHEBI:57692"/>
    </cofactor>
</comment>
<dbReference type="Pfam" id="PF03275">
    <property type="entry name" value="GLF"/>
    <property type="match status" value="1"/>
</dbReference>
<organism evidence="7 8">
    <name type="scientific">Bradyrhizobium jicamae</name>
    <dbReference type="NCBI Taxonomy" id="280332"/>
    <lineage>
        <taxon>Bacteria</taxon>
        <taxon>Pseudomonadati</taxon>
        <taxon>Pseudomonadota</taxon>
        <taxon>Alphaproteobacteria</taxon>
        <taxon>Hyphomicrobiales</taxon>
        <taxon>Nitrobacteraceae</taxon>
        <taxon>Bradyrhizobium</taxon>
    </lineage>
</organism>
<evidence type="ECO:0000256" key="3">
    <source>
        <dbReference type="ARBA" id="ARBA00022630"/>
    </source>
</evidence>
<keyword evidence="8" id="KW-1185">Reference proteome</keyword>
<evidence type="ECO:0000259" key="6">
    <source>
        <dbReference type="Pfam" id="PF03275"/>
    </source>
</evidence>
<dbReference type="InterPro" id="IPR004379">
    <property type="entry name" value="UDP-GALP_mutase"/>
</dbReference>
<keyword evidence="4" id="KW-0274">FAD</keyword>
<evidence type="ECO:0000256" key="4">
    <source>
        <dbReference type="ARBA" id="ARBA00022827"/>
    </source>
</evidence>
<protein>
    <submittedName>
        <fullName evidence="7">UDP-galactopyranose mutase</fullName>
        <ecNumber evidence="7">5.4.99.9</ecNumber>
    </submittedName>
</protein>
<evidence type="ECO:0000256" key="1">
    <source>
        <dbReference type="ARBA" id="ARBA00001974"/>
    </source>
</evidence>
<comment type="caution">
    <text evidence="7">The sequence shown here is derived from an EMBL/GenBank/DDBJ whole genome shotgun (WGS) entry which is preliminary data.</text>
</comment>
<evidence type="ECO:0000313" key="7">
    <source>
        <dbReference type="EMBL" id="MBR0797678.1"/>
    </source>
</evidence>
<dbReference type="Pfam" id="PF13450">
    <property type="entry name" value="NAD_binding_8"/>
    <property type="match status" value="1"/>
</dbReference>
<sequence>MQLDHFDVVVVGAGFFGAVIAEQVANRLGRNVCVLDRRQHIGGNAYSEVDPESGVEVHRYGTHIFHTNSEVVWRYLHRFTDFTDYRHRVFTVANGRVYSMPINLATVCAAFGRIMTPQEARDMIAAEARAHTEAHGASDVRNLEDKAIASVGRTLYDLLIRGYTRKQWQTDPRELSADIIGRLPVRFTFDDRYFADRYEGMPVDGYTAIFRRMLSHPRISVRLGVDYFGMADRITPRQLVIYTGAIDRFFEYRCGHLGWRTVDLAREVHDVADFQGAAVINYADADVPFTRIHEFRHLHPERSHAPRTTIYREYSRFAGRDDEPYYPINTAADRTMLASYHAMTASHPNVIFGGRLGSYKYLDMHQAIGAALKTFEHEVEPFFQGARQRDAATHGPALSPLSA</sequence>
<evidence type="ECO:0000313" key="8">
    <source>
        <dbReference type="Proteomes" id="UP001315278"/>
    </source>
</evidence>
<dbReference type="NCBIfam" id="TIGR00031">
    <property type="entry name" value="UDP-GALP_mutase"/>
    <property type="match status" value="1"/>
</dbReference>
<feature type="domain" description="UDP-galactopyranose mutase C-terminal" evidence="6">
    <location>
        <begin position="159"/>
        <end position="361"/>
    </location>
</feature>
<dbReference type="EMBL" id="JAFCJH010000020">
    <property type="protein sequence ID" value="MBR0797678.1"/>
    <property type="molecule type" value="Genomic_DNA"/>
</dbReference>
<dbReference type="Proteomes" id="UP001315278">
    <property type="component" value="Unassembled WGS sequence"/>
</dbReference>
<dbReference type="GO" id="GO:0008767">
    <property type="term" value="F:UDP-galactopyranose mutase activity"/>
    <property type="evidence" value="ECO:0007669"/>
    <property type="project" value="UniProtKB-EC"/>
</dbReference>
<evidence type="ECO:0000256" key="5">
    <source>
        <dbReference type="ARBA" id="ARBA00023235"/>
    </source>
</evidence>
<dbReference type="RefSeq" id="WP_212493445.1">
    <property type="nucleotide sequence ID" value="NZ_JAFCJH010000020.1"/>
</dbReference>
<dbReference type="PANTHER" id="PTHR21197:SF0">
    <property type="entry name" value="UDP-GALACTOPYRANOSE MUTASE"/>
    <property type="match status" value="1"/>
</dbReference>
<dbReference type="Gene3D" id="3.40.50.720">
    <property type="entry name" value="NAD(P)-binding Rossmann-like Domain"/>
    <property type="match status" value="3"/>
</dbReference>
<dbReference type="SUPFAM" id="SSF51971">
    <property type="entry name" value="Nucleotide-binding domain"/>
    <property type="match status" value="1"/>
</dbReference>
<evidence type="ECO:0000256" key="2">
    <source>
        <dbReference type="ARBA" id="ARBA00009321"/>
    </source>
</evidence>
<dbReference type="EC" id="5.4.99.9" evidence="7"/>
<name>A0ABS5FLL4_9BRAD</name>
<proteinExistence type="inferred from homology"/>
<keyword evidence="3" id="KW-0285">Flavoprotein</keyword>
<accession>A0ABS5FLL4</accession>
<keyword evidence="5 7" id="KW-0413">Isomerase</keyword>
<reference evidence="8" key="1">
    <citation type="journal article" date="2021" name="ISME J.">
        <title>Evolutionary origin and ecological implication of a unique nif island in free-living Bradyrhizobium lineages.</title>
        <authorList>
            <person name="Tao J."/>
        </authorList>
    </citation>
    <scope>NUCLEOTIDE SEQUENCE [LARGE SCALE GENOMIC DNA]</scope>
    <source>
        <strain evidence="8">SZCCT0434</strain>
    </source>
</reference>
<dbReference type="PANTHER" id="PTHR21197">
    <property type="entry name" value="UDP-GALACTOPYRANOSE MUTASE"/>
    <property type="match status" value="1"/>
</dbReference>
<dbReference type="SUPFAM" id="SSF54373">
    <property type="entry name" value="FAD-linked reductases, C-terminal domain"/>
    <property type="match status" value="1"/>
</dbReference>